<evidence type="ECO:0000256" key="3">
    <source>
        <dbReference type="ARBA" id="ARBA00022553"/>
    </source>
</evidence>
<dbReference type="Gene3D" id="3.30.450.20">
    <property type="entry name" value="PAS domain"/>
    <property type="match status" value="4"/>
</dbReference>
<dbReference type="CDD" id="cd16917">
    <property type="entry name" value="HATPase_UhpB-NarQ-NarX-like"/>
    <property type="match status" value="1"/>
</dbReference>
<protein>
    <recommendedName>
        <fullName evidence="2">histidine kinase</fullName>
        <ecNumber evidence="2">2.7.13.3</ecNumber>
    </recommendedName>
</protein>
<dbReference type="KEGG" id="hts:HMJ29_00390"/>
<dbReference type="PROSITE" id="PS50109">
    <property type="entry name" value="HIS_KIN"/>
    <property type="match status" value="1"/>
</dbReference>
<evidence type="ECO:0000313" key="10">
    <source>
        <dbReference type="EMBL" id="QJX45475.1"/>
    </source>
</evidence>
<feature type="domain" description="Histidine kinase" evidence="8">
    <location>
        <begin position="808"/>
        <end position="896"/>
    </location>
</feature>
<dbReference type="SUPFAM" id="SSF55785">
    <property type="entry name" value="PYP-like sensor domain (PAS domain)"/>
    <property type="match status" value="5"/>
</dbReference>
<evidence type="ECO:0000256" key="6">
    <source>
        <dbReference type="SAM" id="Coils"/>
    </source>
</evidence>
<dbReference type="Pfam" id="PF13426">
    <property type="entry name" value="PAS_9"/>
    <property type="match status" value="2"/>
</dbReference>
<dbReference type="Gene3D" id="3.30.565.10">
    <property type="entry name" value="Histidine kinase-like ATPase, C-terminal domain"/>
    <property type="match status" value="1"/>
</dbReference>
<dbReference type="InterPro" id="IPR036890">
    <property type="entry name" value="HATPase_C_sf"/>
</dbReference>
<evidence type="ECO:0000256" key="7">
    <source>
        <dbReference type="SAM" id="MobiDB-lite"/>
    </source>
</evidence>
<dbReference type="AlphaFoldDB" id="A0A6M6BE61"/>
<dbReference type="InterPro" id="IPR005467">
    <property type="entry name" value="His_kinase_dom"/>
</dbReference>
<dbReference type="InterPro" id="IPR004358">
    <property type="entry name" value="Sig_transdc_His_kin-like_C"/>
</dbReference>
<dbReference type="NCBIfam" id="TIGR00229">
    <property type="entry name" value="sensory_box"/>
    <property type="match status" value="4"/>
</dbReference>
<dbReference type="Pfam" id="PF08447">
    <property type="entry name" value="PAS_3"/>
    <property type="match status" value="1"/>
</dbReference>
<dbReference type="InterPro" id="IPR000014">
    <property type="entry name" value="PAS"/>
</dbReference>
<dbReference type="CDD" id="cd00130">
    <property type="entry name" value="PAS"/>
    <property type="match status" value="3"/>
</dbReference>
<dbReference type="EMBL" id="CP053538">
    <property type="protein sequence ID" value="QJX45475.1"/>
    <property type="molecule type" value="Genomic_DNA"/>
</dbReference>
<dbReference type="SMART" id="SM00387">
    <property type="entry name" value="HATPase_c"/>
    <property type="match status" value="1"/>
</dbReference>
<proteinExistence type="predicted"/>
<gene>
    <name evidence="10" type="ORF">HMJ29_00390</name>
</gene>
<dbReference type="InterPro" id="IPR003594">
    <property type="entry name" value="HATPase_dom"/>
</dbReference>
<dbReference type="SUPFAM" id="SSF55874">
    <property type="entry name" value="ATPase domain of HSP90 chaperone/DNA topoisomerase II/histidine kinase"/>
    <property type="match status" value="1"/>
</dbReference>
<evidence type="ECO:0000259" key="9">
    <source>
        <dbReference type="PROSITE" id="PS50112"/>
    </source>
</evidence>
<feature type="domain" description="PAS" evidence="9">
    <location>
        <begin position="329"/>
        <end position="401"/>
    </location>
</feature>
<dbReference type="InterPro" id="IPR013656">
    <property type="entry name" value="PAS_4"/>
</dbReference>
<feature type="coiled-coil region" evidence="6">
    <location>
        <begin position="48"/>
        <end position="78"/>
    </location>
</feature>
<keyword evidence="4" id="KW-0808">Transferase</keyword>
<feature type="domain" description="PAS" evidence="9">
    <location>
        <begin position="569"/>
        <end position="639"/>
    </location>
</feature>
<dbReference type="GO" id="GO:0004673">
    <property type="term" value="F:protein histidine kinase activity"/>
    <property type="evidence" value="ECO:0007669"/>
    <property type="project" value="UniProtKB-EC"/>
</dbReference>
<reference evidence="10 11" key="1">
    <citation type="submission" date="2020-05" db="EMBL/GenBank/DDBJ databases">
        <title>Complete genome sequence of Hymenobacter sp. TS19 in Coasted Sand Dune.</title>
        <authorList>
            <person name="Lee J.-H."/>
            <person name="Jung J.-H."/>
            <person name="Jeong S."/>
            <person name="Zhao L."/>
            <person name="Kim M.-K."/>
            <person name="Seo H.-S."/>
            <person name="Lim S."/>
        </authorList>
    </citation>
    <scope>NUCLEOTIDE SEQUENCE [LARGE SCALE GENOMIC DNA]</scope>
    <source>
        <strain evidence="10 11">TS19</strain>
    </source>
</reference>
<dbReference type="InterPro" id="IPR013655">
    <property type="entry name" value="PAS_fold_3"/>
</dbReference>
<dbReference type="PRINTS" id="PR00344">
    <property type="entry name" value="BCTRLSENSOR"/>
</dbReference>
<evidence type="ECO:0000256" key="4">
    <source>
        <dbReference type="ARBA" id="ARBA00022679"/>
    </source>
</evidence>
<evidence type="ECO:0000256" key="2">
    <source>
        <dbReference type="ARBA" id="ARBA00012438"/>
    </source>
</evidence>
<dbReference type="PANTHER" id="PTHR43304:SF1">
    <property type="entry name" value="PAC DOMAIN-CONTAINING PROTEIN"/>
    <property type="match status" value="1"/>
</dbReference>
<evidence type="ECO:0000256" key="1">
    <source>
        <dbReference type="ARBA" id="ARBA00000085"/>
    </source>
</evidence>
<dbReference type="Gene3D" id="2.10.70.100">
    <property type="match status" value="1"/>
</dbReference>
<dbReference type="EC" id="2.7.13.3" evidence="2"/>
<evidence type="ECO:0000259" key="8">
    <source>
        <dbReference type="PROSITE" id="PS50109"/>
    </source>
</evidence>
<keyword evidence="11" id="KW-1185">Reference proteome</keyword>
<dbReference type="SMART" id="SM00091">
    <property type="entry name" value="PAS"/>
    <property type="match status" value="5"/>
</dbReference>
<feature type="domain" description="PAS" evidence="9">
    <location>
        <begin position="75"/>
        <end position="145"/>
    </location>
</feature>
<dbReference type="RefSeq" id="WP_171589621.1">
    <property type="nucleotide sequence ID" value="NZ_CP053538.1"/>
</dbReference>
<name>A0A6M6BE61_9BACT</name>
<keyword evidence="5" id="KW-0418">Kinase</keyword>
<dbReference type="Pfam" id="PF02518">
    <property type="entry name" value="HATPase_c"/>
    <property type="match status" value="1"/>
</dbReference>
<feature type="region of interest" description="Disordered" evidence="7">
    <location>
        <begin position="1"/>
        <end position="38"/>
    </location>
</feature>
<dbReference type="InterPro" id="IPR001610">
    <property type="entry name" value="PAC"/>
</dbReference>
<dbReference type="InterPro" id="IPR052162">
    <property type="entry name" value="Sensor_kinase/Photoreceptor"/>
</dbReference>
<keyword evidence="3" id="KW-0597">Phosphoprotein</keyword>
<dbReference type="PROSITE" id="PS50112">
    <property type="entry name" value="PAS"/>
    <property type="match status" value="3"/>
</dbReference>
<evidence type="ECO:0000313" key="11">
    <source>
        <dbReference type="Proteomes" id="UP000501623"/>
    </source>
</evidence>
<keyword evidence="6" id="KW-0175">Coiled coil</keyword>
<sequence length="896" mass="101845">MDSNLPSPEQDMPDASAAMRHLRDRAERTRLVAESMDEKTPEEVRRLVQELQIHQIELEMQYEELQRAQAESEAMRGQYVDLYDFAPVGYCTLTRRGEIRQLNLHLSHLLGLPRRSLLGRRFGLFINPEHRNQLGEFLDKVWHSGLRQTCALQMARHDGSPFYARLEGLAFQDALEEQFCRLVVIDITPQQEAAKALGASELRFRTLFEKSSDAVLLVENECYIDCNDAALRLIGAVDKRQVIGKKILDLSPDFQPGGRRSTELVQQHMQQAQRQGNHRFEWYQQRLNGEDMWLEIVLTVLEVDSSTVMHVIWRDVTERKRNEQRLIASEERLRLALASSGMGVWVWELTSDELYWDQRAQEIIGHPFDANPVPFSRLHNAIHPEDLPRATAVLQQAMQQHQPFDLEHRVIWPNGSIRHVTVSGQVLPGEPRRLTGLIRDVTVRRQEQEELNYKNRLLEHILGNTPVVLGRMTPRGEILELVGHGLRRMGMADNELAGQNILEVYPNAAKHVQKLLAGQNVGFITSVVFYGENLYYQNYGFFDEQKQQAVIFSLDVTASEQVKAQLRSEKEFTERLLDSSVDAIAALDQNGKVTAWNRTAALQTGVSPAQALGQCLWETPLGQPYAGLQELVAQVLAGEPVTRLAMKDMTPLGGYFDLYLVPLTRAEEHIGALLIMRDVTEREELLAETTRLKLRQQKAVLEAILTAQEEERRRIAEALHNGVGQLLYAIKLHLEHTAELPRSSPSFGLLDEAIRTTRSISFELTPGVLEDFGLETAVKELVKRIPRPPIRLQSHIPRDLPRTLQIAVYRIVQELLNNVMKHAQAGEVFIYLEKEDDHLHLSVEDDGVGFDNQRLSKITGIGLSSIRSRVELLNGQFSLESRPGHGTIVNIQLPVA</sequence>
<dbReference type="Proteomes" id="UP000501623">
    <property type="component" value="Chromosome"/>
</dbReference>
<dbReference type="SMART" id="SM00086">
    <property type="entry name" value="PAC"/>
    <property type="match status" value="4"/>
</dbReference>
<comment type="catalytic activity">
    <reaction evidence="1">
        <text>ATP + protein L-histidine = ADP + protein N-phospho-L-histidine.</text>
        <dbReference type="EC" id="2.7.13.3"/>
    </reaction>
</comment>
<evidence type="ECO:0000256" key="5">
    <source>
        <dbReference type="ARBA" id="ARBA00022777"/>
    </source>
</evidence>
<dbReference type="Pfam" id="PF08448">
    <property type="entry name" value="PAS_4"/>
    <property type="match status" value="1"/>
</dbReference>
<feature type="compositionally biased region" description="Basic and acidic residues" evidence="7">
    <location>
        <begin position="24"/>
        <end position="38"/>
    </location>
</feature>
<accession>A0A6M6BE61</accession>
<dbReference type="InterPro" id="IPR035965">
    <property type="entry name" value="PAS-like_dom_sf"/>
</dbReference>
<dbReference type="Gene3D" id="1.20.5.1930">
    <property type="match status" value="1"/>
</dbReference>
<dbReference type="PANTHER" id="PTHR43304">
    <property type="entry name" value="PHYTOCHROME-LIKE PROTEIN CPH1"/>
    <property type="match status" value="1"/>
</dbReference>
<organism evidence="10 11">
    <name type="scientific">Hymenobacter taeanensis</name>
    <dbReference type="NCBI Taxonomy" id="2735321"/>
    <lineage>
        <taxon>Bacteria</taxon>
        <taxon>Pseudomonadati</taxon>
        <taxon>Bacteroidota</taxon>
        <taxon>Cytophagia</taxon>
        <taxon>Cytophagales</taxon>
        <taxon>Hymenobacteraceae</taxon>
        <taxon>Hymenobacter</taxon>
    </lineage>
</organism>